<dbReference type="Gene3D" id="1.25.40.20">
    <property type="entry name" value="Ankyrin repeat-containing domain"/>
    <property type="match status" value="3"/>
</dbReference>
<comment type="caution">
    <text evidence="5">The sequence shown here is derived from an EMBL/GenBank/DDBJ whole genome shotgun (WGS) entry which is preliminary data.</text>
</comment>
<evidence type="ECO:0000313" key="5">
    <source>
        <dbReference type="EMBL" id="KAJ5067301.1"/>
    </source>
</evidence>
<dbReference type="Pfam" id="PF00651">
    <property type="entry name" value="BTB"/>
    <property type="match status" value="1"/>
</dbReference>
<proteinExistence type="predicted"/>
<dbReference type="Gene3D" id="3.30.710.10">
    <property type="entry name" value="Potassium Channel Kv1.1, Chain A"/>
    <property type="match status" value="1"/>
</dbReference>
<evidence type="ECO:0000313" key="6">
    <source>
        <dbReference type="Proteomes" id="UP001149090"/>
    </source>
</evidence>
<dbReference type="SUPFAM" id="SSF48403">
    <property type="entry name" value="Ankyrin repeat"/>
    <property type="match status" value="2"/>
</dbReference>
<evidence type="ECO:0000259" key="4">
    <source>
        <dbReference type="PROSITE" id="PS50097"/>
    </source>
</evidence>
<sequence>MTSKGIVQAFETSDSSAIQQFFKKNSGKINEKDKFTPLHYAVKFHCTPQVFSTLIDLKANPNETNGNTPIMYLMMENLDIDILKILLKGDINFSIKNFDYDYFDYIFKMDLEEKVFELFFDARTKTTLENQPEFASLLEKAIKHERSESILDLIYKSLKKPANEYKSYIVNFDNTLLHYAVHYNAPINFVKTLLSGFDPNVLNDETPFHFAVANGASLELLKLLIDAGADTSLTNGIGAISFAIQNDSEEIVKLLYDSGTEIKISDHEFIDLIAKSKIEIIKLLLEHKANPNGTRDAWGKHQSPLTQAITRGYDFVKLLLENGADPNLPGESFAIHHAATSRNKDIISLLLIHGANSMSLDGNSPLCTLLENPYEIVGALEVLLDSGVDVNHINNSGKKPLGIFLSRVQRNMSPSQMQVLHHLLSYGADPEDLTDFLNYEPIKQIYDKITALPKSIMGIYERKEGCDIEFPFFEKQYNLHKQFLYARIGKDLTDNLKAILTEFSEKQVATFIAWIYGKCLPSENYQEMKEMMVQLGINDFYLHTGAKGVGEAFAKMYEDKDSMDFTIIVDGKEILAHKIILMARSDLYRGMFVSVQDDSNKVNDYSGKSFEAVNSVVKFLYTNLLDEKLSNKVIQELSDAEDYYQIINSNLKEQLPKKK</sequence>
<feature type="repeat" description="ANK" evidence="3">
    <location>
        <begin position="203"/>
        <end position="236"/>
    </location>
</feature>
<keyword evidence="6" id="KW-1185">Reference proteome</keyword>
<dbReference type="PANTHER" id="PTHR24198:SF165">
    <property type="entry name" value="ANKYRIN REPEAT-CONTAINING PROTEIN-RELATED"/>
    <property type="match status" value="1"/>
</dbReference>
<evidence type="ECO:0000256" key="3">
    <source>
        <dbReference type="PROSITE-ProRule" id="PRU00023"/>
    </source>
</evidence>
<dbReference type="PROSITE" id="PS50297">
    <property type="entry name" value="ANK_REP_REGION"/>
    <property type="match status" value="1"/>
</dbReference>
<dbReference type="PANTHER" id="PTHR24198">
    <property type="entry name" value="ANKYRIN REPEAT AND PROTEIN KINASE DOMAIN-CONTAINING PROTEIN"/>
    <property type="match status" value="1"/>
</dbReference>
<dbReference type="PROSITE" id="PS50097">
    <property type="entry name" value="BTB"/>
    <property type="match status" value="1"/>
</dbReference>
<dbReference type="InterPro" id="IPR002110">
    <property type="entry name" value="Ankyrin_rpt"/>
</dbReference>
<name>A0A9Q0R5M8_ANAIG</name>
<dbReference type="SUPFAM" id="SSF54695">
    <property type="entry name" value="POZ domain"/>
    <property type="match status" value="1"/>
</dbReference>
<keyword evidence="2 3" id="KW-0040">ANK repeat</keyword>
<dbReference type="Proteomes" id="UP001149090">
    <property type="component" value="Unassembled WGS sequence"/>
</dbReference>
<reference evidence="5" key="1">
    <citation type="submission" date="2022-10" db="EMBL/GenBank/DDBJ databases">
        <title>Novel sulphate-reducing endosymbionts in the free-living metamonad Anaeramoeba.</title>
        <authorList>
            <person name="Jerlstrom-Hultqvist J."/>
            <person name="Cepicka I."/>
            <person name="Gallot-Lavallee L."/>
            <person name="Salas-Leiva D."/>
            <person name="Curtis B.A."/>
            <person name="Zahonova K."/>
            <person name="Pipaliya S."/>
            <person name="Dacks J."/>
            <person name="Roger A.J."/>
        </authorList>
    </citation>
    <scope>NUCLEOTIDE SEQUENCE</scope>
    <source>
        <strain evidence="5">BMAN</strain>
    </source>
</reference>
<evidence type="ECO:0000256" key="2">
    <source>
        <dbReference type="ARBA" id="ARBA00023043"/>
    </source>
</evidence>
<gene>
    <name evidence="5" type="ORF">M0811_13079</name>
</gene>
<dbReference type="InterPro" id="IPR036770">
    <property type="entry name" value="Ankyrin_rpt-contain_sf"/>
</dbReference>
<dbReference type="Pfam" id="PF12796">
    <property type="entry name" value="Ank_2"/>
    <property type="match status" value="3"/>
</dbReference>
<dbReference type="InterPro" id="IPR000210">
    <property type="entry name" value="BTB/POZ_dom"/>
</dbReference>
<evidence type="ECO:0000256" key="1">
    <source>
        <dbReference type="ARBA" id="ARBA00022737"/>
    </source>
</evidence>
<feature type="domain" description="BTB" evidence="4">
    <location>
        <begin position="563"/>
        <end position="629"/>
    </location>
</feature>
<dbReference type="EMBL" id="JAPDFW010000130">
    <property type="protein sequence ID" value="KAJ5067301.1"/>
    <property type="molecule type" value="Genomic_DNA"/>
</dbReference>
<dbReference type="OrthoDB" id="4772757at2759"/>
<organism evidence="5 6">
    <name type="scientific">Anaeramoeba ignava</name>
    <name type="common">Anaerobic marine amoeba</name>
    <dbReference type="NCBI Taxonomy" id="1746090"/>
    <lineage>
        <taxon>Eukaryota</taxon>
        <taxon>Metamonada</taxon>
        <taxon>Anaeramoebidae</taxon>
        <taxon>Anaeramoeba</taxon>
    </lineage>
</organism>
<dbReference type="CDD" id="cd18186">
    <property type="entry name" value="BTB_POZ_ZBTB_KLHL-like"/>
    <property type="match status" value="1"/>
</dbReference>
<dbReference type="SMART" id="SM00248">
    <property type="entry name" value="ANK"/>
    <property type="match status" value="10"/>
</dbReference>
<keyword evidence="1" id="KW-0677">Repeat</keyword>
<dbReference type="AlphaFoldDB" id="A0A9Q0R5M8"/>
<dbReference type="InterPro" id="IPR011333">
    <property type="entry name" value="SKP1/BTB/POZ_sf"/>
</dbReference>
<protein>
    <recommendedName>
        <fullName evidence="4">BTB domain-containing protein</fullName>
    </recommendedName>
</protein>
<accession>A0A9Q0R5M8</accession>
<feature type="repeat" description="ANK" evidence="3">
    <location>
        <begin position="235"/>
        <end position="267"/>
    </location>
</feature>
<dbReference type="PROSITE" id="PS50088">
    <property type="entry name" value="ANK_REPEAT"/>
    <property type="match status" value="2"/>
</dbReference>